<reference evidence="1 2" key="1">
    <citation type="submission" date="2020-08" db="EMBL/GenBank/DDBJ databases">
        <title>Sequencing the genomes of 1000 actinobacteria strains.</title>
        <authorList>
            <person name="Klenk H.-P."/>
        </authorList>
    </citation>
    <scope>NUCLEOTIDE SEQUENCE [LARGE SCALE GENOMIC DNA]</scope>
    <source>
        <strain evidence="1 2">DSM 27099</strain>
    </source>
</reference>
<proteinExistence type="predicted"/>
<dbReference type="EMBL" id="JACHWQ010000001">
    <property type="protein sequence ID" value="MBB2975092.1"/>
    <property type="molecule type" value="Genomic_DNA"/>
</dbReference>
<protein>
    <submittedName>
        <fullName evidence="1">Uncharacterized protein</fullName>
    </submittedName>
</protein>
<name>A0A7W4V1F2_9MICO</name>
<dbReference type="Proteomes" id="UP000529310">
    <property type="component" value="Unassembled WGS sequence"/>
</dbReference>
<organism evidence="1 2">
    <name type="scientific">Microbacterium endophyticum</name>
    <dbReference type="NCBI Taxonomy" id="1526412"/>
    <lineage>
        <taxon>Bacteria</taxon>
        <taxon>Bacillati</taxon>
        <taxon>Actinomycetota</taxon>
        <taxon>Actinomycetes</taxon>
        <taxon>Micrococcales</taxon>
        <taxon>Microbacteriaceae</taxon>
        <taxon>Microbacterium</taxon>
    </lineage>
</organism>
<gene>
    <name evidence="1" type="ORF">FHX49_000633</name>
</gene>
<evidence type="ECO:0000313" key="2">
    <source>
        <dbReference type="Proteomes" id="UP000529310"/>
    </source>
</evidence>
<accession>A0A7W4V1F2</accession>
<keyword evidence="2" id="KW-1185">Reference proteome</keyword>
<evidence type="ECO:0000313" key="1">
    <source>
        <dbReference type="EMBL" id="MBB2975092.1"/>
    </source>
</evidence>
<dbReference type="RefSeq" id="WP_165141847.1">
    <property type="nucleotide sequence ID" value="NZ_CP049255.1"/>
</dbReference>
<comment type="caution">
    <text evidence="1">The sequence shown here is derived from an EMBL/GenBank/DDBJ whole genome shotgun (WGS) entry which is preliminary data.</text>
</comment>
<dbReference type="AlphaFoldDB" id="A0A7W4V1F2"/>
<sequence length="50" mass="5456">MEIVALTGEGLFFELLFELCGGDPKELTAVVVGELCGDLVKQRKVRLFDG</sequence>